<protein>
    <recommendedName>
        <fullName evidence="3">Phage major capsid protein</fullName>
    </recommendedName>
</protein>
<organism evidence="1 2">
    <name type="scientific">Rhizobium giardinii</name>
    <dbReference type="NCBI Taxonomy" id="56731"/>
    <lineage>
        <taxon>Bacteria</taxon>
        <taxon>Pseudomonadati</taxon>
        <taxon>Pseudomonadota</taxon>
        <taxon>Alphaproteobacteria</taxon>
        <taxon>Hyphomicrobiales</taxon>
        <taxon>Rhizobiaceae</taxon>
        <taxon>Rhizobium/Agrobacterium group</taxon>
        <taxon>Rhizobium</taxon>
    </lineage>
</organism>
<accession>A0A7W8XAL8</accession>
<proteinExistence type="predicted"/>
<sequence length="338" mass="34416">MQNEYAGTVLALVRALVVASKSGETLLEVADRLPMPASAARILRSAVGAGSISDPAWAGQLADLAAASSIFMQQLGGRSAFAALLDLGVITKAPLRSRVGAISEGAIGAVNAEGKARPVSRMSLNGDALLPQRADAIVVLSREVIENSSAASQAFVSRQLRRAVAKALDVGFFDTLLTSATPSFSSTGDHPTDLKILLDAVNTGEGRLAWIAATDVGNSICLLMDGRGDASPEGLSEFVGLTLAISPGLPAGMLVLIDGDQVVADIQSLGIDVARHAALEMNDAPVGDAGTPTATALTSLWQTNAVAIRLSSLFGAATGTADALAIMTDITWGSLASG</sequence>
<keyword evidence="2" id="KW-1185">Reference proteome</keyword>
<dbReference type="RefSeq" id="WP_018328386.1">
    <property type="nucleotide sequence ID" value="NZ_JACHBK010000007.1"/>
</dbReference>
<comment type="caution">
    <text evidence="1">The sequence shown here is derived from an EMBL/GenBank/DDBJ whole genome shotgun (WGS) entry which is preliminary data.</text>
</comment>
<reference evidence="1 2" key="1">
    <citation type="submission" date="2020-08" db="EMBL/GenBank/DDBJ databases">
        <title>Genomic Encyclopedia of Type Strains, Phase IV (KMG-V): Genome sequencing to study the core and pangenomes of soil and plant-associated prokaryotes.</title>
        <authorList>
            <person name="Whitman W."/>
        </authorList>
    </citation>
    <scope>NUCLEOTIDE SEQUENCE [LARGE SCALE GENOMIC DNA]</scope>
    <source>
        <strain evidence="1 2">SEMIA 4084</strain>
    </source>
</reference>
<dbReference type="Proteomes" id="UP000585507">
    <property type="component" value="Unassembled WGS sequence"/>
</dbReference>
<dbReference type="SUPFAM" id="SSF56563">
    <property type="entry name" value="Major capsid protein gp5"/>
    <property type="match status" value="1"/>
</dbReference>
<evidence type="ECO:0000313" key="1">
    <source>
        <dbReference type="EMBL" id="MBB5536838.1"/>
    </source>
</evidence>
<name>A0A7W8XAL8_9HYPH</name>
<gene>
    <name evidence="1" type="ORF">GGD55_003549</name>
</gene>
<dbReference type="EMBL" id="JACHBK010000007">
    <property type="protein sequence ID" value="MBB5536838.1"/>
    <property type="molecule type" value="Genomic_DNA"/>
</dbReference>
<dbReference type="AlphaFoldDB" id="A0A7W8XAL8"/>
<evidence type="ECO:0008006" key="3">
    <source>
        <dbReference type="Google" id="ProtNLM"/>
    </source>
</evidence>
<evidence type="ECO:0000313" key="2">
    <source>
        <dbReference type="Proteomes" id="UP000585507"/>
    </source>
</evidence>